<evidence type="ECO:0000256" key="8">
    <source>
        <dbReference type="ARBA" id="ARBA00023002"/>
    </source>
</evidence>
<dbReference type="SUPFAM" id="SSF55856">
    <property type="entry name" value="Cytochrome b5-like heme/steroid binding domain"/>
    <property type="match status" value="1"/>
</dbReference>
<dbReference type="InterPro" id="IPR005804">
    <property type="entry name" value="FA_desaturase_dom"/>
</dbReference>
<keyword evidence="13" id="KW-0249">Electron transport</keyword>
<evidence type="ECO:0000259" key="15">
    <source>
        <dbReference type="PROSITE" id="PS50255"/>
    </source>
</evidence>
<gene>
    <name evidence="16" type="ORF">BXZ70DRAFT_905605</name>
</gene>
<organism evidence="16 17">
    <name type="scientific">Cristinia sonorae</name>
    <dbReference type="NCBI Taxonomy" id="1940300"/>
    <lineage>
        <taxon>Eukaryota</taxon>
        <taxon>Fungi</taxon>
        <taxon>Dikarya</taxon>
        <taxon>Basidiomycota</taxon>
        <taxon>Agaricomycotina</taxon>
        <taxon>Agaricomycetes</taxon>
        <taxon>Agaricomycetidae</taxon>
        <taxon>Agaricales</taxon>
        <taxon>Pleurotineae</taxon>
        <taxon>Stephanosporaceae</taxon>
        <taxon>Cristinia</taxon>
    </lineage>
</organism>
<sequence length="427" mass="48174">MTVSAQSKASSNAAPKSLMSRIKWVNLIALTITPLVGAYGALYTPLQGKTLAWSIFLYAFAMLGVTAGYHRLWSHRSFIASTPLQIFLLAGGACAVQGSAYWWAREHRAHHRYTDSELDPYSAKNGFLYTHLGWIVLKRDRAPGPTDVRDLQKNKLVQWQHKNLSILIPIFGYAIPAIVPGYFWGDWAGGFYYAALLRLTCVQHSVFCINSLAHWLGDAVFDDKHTPRNHLLTAVLTMGEGYHNFHHQFPIDYRNAIKWYQYDPTKWFIAMSAWLGLSSNLQMFPDNEIRKGRLTMSLKKLKNVQDRIKWPVESNHLPVVDWDTFQKQSEETPLILISGFIHDVSGFEQKHPGGRTILMQHVGKDATAAFGGGVYDHSNAAYNLLAMMRVGVLEGGVEHVKFITPSEKLRIIEQERAGGVEPLRPVV</sequence>
<dbReference type="PANTHER" id="PTHR11351:SF31">
    <property type="entry name" value="DESATURASE 1, ISOFORM A-RELATED"/>
    <property type="match status" value="1"/>
</dbReference>
<keyword evidence="3 13" id="KW-0444">Lipid biosynthesis</keyword>
<comment type="catalytic activity">
    <reaction evidence="13">
        <text>octadecanoyl-CoA + 2 Fe(II)-[cytochrome b5] + O2 + 2 H(+) = (9Z)-octadecenoyl-CoA + 2 Fe(III)-[cytochrome b5] + 2 H2O</text>
        <dbReference type="Rhea" id="RHEA:19721"/>
        <dbReference type="Rhea" id="RHEA-COMP:10438"/>
        <dbReference type="Rhea" id="RHEA-COMP:10439"/>
        <dbReference type="ChEBI" id="CHEBI:15377"/>
        <dbReference type="ChEBI" id="CHEBI:15378"/>
        <dbReference type="ChEBI" id="CHEBI:15379"/>
        <dbReference type="ChEBI" id="CHEBI:29033"/>
        <dbReference type="ChEBI" id="CHEBI:29034"/>
        <dbReference type="ChEBI" id="CHEBI:57387"/>
        <dbReference type="ChEBI" id="CHEBI:57394"/>
        <dbReference type="EC" id="1.14.19.1"/>
    </reaction>
</comment>
<dbReference type="PIRSF" id="PIRSF000345">
    <property type="entry name" value="OLE1"/>
    <property type="match status" value="1"/>
</dbReference>
<comment type="cofactor">
    <cofactor evidence="13">
        <name>Fe(2+)</name>
        <dbReference type="ChEBI" id="CHEBI:29033"/>
    </cofactor>
    <text evidence="13">Expected to bind 2 Fe(2+) ions per subunit.</text>
</comment>
<dbReference type="InterPro" id="IPR036400">
    <property type="entry name" value="Cyt_B5-like_heme/steroid_sf"/>
</dbReference>
<proteinExistence type="inferred from homology"/>
<evidence type="ECO:0000256" key="2">
    <source>
        <dbReference type="ARBA" id="ARBA00009295"/>
    </source>
</evidence>
<evidence type="ECO:0000256" key="3">
    <source>
        <dbReference type="ARBA" id="ARBA00022516"/>
    </source>
</evidence>
<dbReference type="PROSITE" id="PS00476">
    <property type="entry name" value="FATTY_ACID_DESATUR_1"/>
    <property type="match status" value="1"/>
</dbReference>
<dbReference type="InterPro" id="IPR015876">
    <property type="entry name" value="Acyl-CoA_DS"/>
</dbReference>
<dbReference type="Proteomes" id="UP000813824">
    <property type="component" value="Unassembled WGS sequence"/>
</dbReference>
<dbReference type="Pfam" id="PF00487">
    <property type="entry name" value="FA_desaturase"/>
    <property type="match status" value="1"/>
</dbReference>
<dbReference type="Gene3D" id="3.10.120.10">
    <property type="entry name" value="Cytochrome b5-like heme/steroid binding domain"/>
    <property type="match status" value="1"/>
</dbReference>
<dbReference type="SMART" id="SM01117">
    <property type="entry name" value="Cyt-b5"/>
    <property type="match status" value="1"/>
</dbReference>
<dbReference type="PROSITE" id="PS50255">
    <property type="entry name" value="CYTOCHROME_B5_2"/>
    <property type="match status" value="1"/>
</dbReference>
<dbReference type="AlphaFoldDB" id="A0A8K0USA2"/>
<keyword evidence="17" id="KW-1185">Reference proteome</keyword>
<dbReference type="GO" id="GO:0005789">
    <property type="term" value="C:endoplasmic reticulum membrane"/>
    <property type="evidence" value="ECO:0007669"/>
    <property type="project" value="TreeGrafter"/>
</dbReference>
<keyword evidence="13" id="KW-0349">Heme</keyword>
<evidence type="ECO:0000256" key="4">
    <source>
        <dbReference type="ARBA" id="ARBA00022692"/>
    </source>
</evidence>
<dbReference type="Pfam" id="PF00173">
    <property type="entry name" value="Cyt-b5"/>
    <property type="match status" value="1"/>
</dbReference>
<accession>A0A8K0USA2</accession>
<evidence type="ECO:0000256" key="11">
    <source>
        <dbReference type="ARBA" id="ARBA00023136"/>
    </source>
</evidence>
<evidence type="ECO:0000256" key="14">
    <source>
        <dbReference type="SAM" id="Phobius"/>
    </source>
</evidence>
<keyword evidence="13" id="KW-0813">Transport</keyword>
<evidence type="ECO:0000256" key="12">
    <source>
        <dbReference type="ARBA" id="ARBA00023160"/>
    </source>
</evidence>
<dbReference type="OrthoDB" id="10260134at2759"/>
<feature type="transmembrane region" description="Helical" evidence="14">
    <location>
        <begin position="24"/>
        <end position="44"/>
    </location>
</feature>
<keyword evidence="11 14" id="KW-0472">Membrane</keyword>
<comment type="function">
    <text evidence="13">Stearoyl-CoA desaturase that utilizes O(2) and electrons from reduced cytochrome b5 to introduce the first double bond into saturated fatty acyl-CoA substrates.</text>
</comment>
<dbReference type="GO" id="GO:0004768">
    <property type="term" value="F:stearoyl-CoA 9-desaturase activity"/>
    <property type="evidence" value="ECO:0007669"/>
    <property type="project" value="UniProtKB-UniRule"/>
</dbReference>
<comment type="similarity">
    <text evidence="2 13">Belongs to the fatty acid desaturase type 1 family.</text>
</comment>
<evidence type="ECO:0000256" key="10">
    <source>
        <dbReference type="ARBA" id="ARBA00023098"/>
    </source>
</evidence>
<evidence type="ECO:0000256" key="9">
    <source>
        <dbReference type="ARBA" id="ARBA00023004"/>
    </source>
</evidence>
<dbReference type="InterPro" id="IPR001522">
    <property type="entry name" value="FADS-1_CS"/>
</dbReference>
<name>A0A8K0USA2_9AGAR</name>
<reference evidence="16" key="1">
    <citation type="journal article" date="2021" name="New Phytol.">
        <title>Evolutionary innovations through gain and loss of genes in the ectomycorrhizal Boletales.</title>
        <authorList>
            <person name="Wu G."/>
            <person name="Miyauchi S."/>
            <person name="Morin E."/>
            <person name="Kuo A."/>
            <person name="Drula E."/>
            <person name="Varga T."/>
            <person name="Kohler A."/>
            <person name="Feng B."/>
            <person name="Cao Y."/>
            <person name="Lipzen A."/>
            <person name="Daum C."/>
            <person name="Hundley H."/>
            <person name="Pangilinan J."/>
            <person name="Johnson J."/>
            <person name="Barry K."/>
            <person name="LaButti K."/>
            <person name="Ng V."/>
            <person name="Ahrendt S."/>
            <person name="Min B."/>
            <person name="Choi I.G."/>
            <person name="Park H."/>
            <person name="Plett J.M."/>
            <person name="Magnuson J."/>
            <person name="Spatafora J.W."/>
            <person name="Nagy L.G."/>
            <person name="Henrissat B."/>
            <person name="Grigoriev I.V."/>
            <person name="Yang Z.L."/>
            <person name="Xu J."/>
            <person name="Martin F.M."/>
        </authorList>
    </citation>
    <scope>NUCLEOTIDE SEQUENCE</scope>
    <source>
        <strain evidence="16">KKN 215</strain>
    </source>
</reference>
<evidence type="ECO:0000313" key="17">
    <source>
        <dbReference type="Proteomes" id="UP000813824"/>
    </source>
</evidence>
<keyword evidence="4 14" id="KW-0812">Transmembrane</keyword>
<dbReference type="InterPro" id="IPR009160">
    <property type="entry name" value="Acyl-CoA_deSatase_haem/ster-bd"/>
</dbReference>
<evidence type="ECO:0000256" key="13">
    <source>
        <dbReference type="PIRNR" id="PIRNR000345"/>
    </source>
</evidence>
<dbReference type="PANTHER" id="PTHR11351">
    <property type="entry name" value="ACYL-COA DESATURASE"/>
    <property type="match status" value="1"/>
</dbReference>
<keyword evidence="7 14" id="KW-1133">Transmembrane helix</keyword>
<evidence type="ECO:0000313" key="16">
    <source>
        <dbReference type="EMBL" id="KAH8102929.1"/>
    </source>
</evidence>
<feature type="transmembrane region" description="Helical" evidence="14">
    <location>
        <begin position="84"/>
        <end position="104"/>
    </location>
</feature>
<dbReference type="GO" id="GO:0005506">
    <property type="term" value="F:iron ion binding"/>
    <property type="evidence" value="ECO:0007669"/>
    <property type="project" value="TreeGrafter"/>
</dbReference>
<dbReference type="GO" id="GO:0006636">
    <property type="term" value="P:unsaturated fatty acid biosynthetic process"/>
    <property type="evidence" value="ECO:0007669"/>
    <property type="project" value="UniProtKB-UniRule"/>
</dbReference>
<keyword evidence="8 13" id="KW-0560">Oxidoreductase</keyword>
<keyword evidence="9 13" id="KW-0408">Iron</keyword>
<dbReference type="EMBL" id="JAEVFJ010000008">
    <property type="protein sequence ID" value="KAH8102929.1"/>
    <property type="molecule type" value="Genomic_DNA"/>
</dbReference>
<keyword evidence="10 13" id="KW-0443">Lipid metabolism</keyword>
<comment type="subcellular location">
    <subcellularLocation>
        <location evidence="1">Membrane</location>
        <topology evidence="1">Multi-pass membrane protein</topology>
    </subcellularLocation>
</comment>
<feature type="transmembrane region" description="Helical" evidence="14">
    <location>
        <begin position="164"/>
        <end position="185"/>
    </location>
</feature>
<evidence type="ECO:0000256" key="1">
    <source>
        <dbReference type="ARBA" id="ARBA00004141"/>
    </source>
</evidence>
<evidence type="ECO:0000256" key="5">
    <source>
        <dbReference type="ARBA" id="ARBA00022723"/>
    </source>
</evidence>
<dbReference type="PRINTS" id="PR00075">
    <property type="entry name" value="FACDDSATRASE"/>
</dbReference>
<comment type="caution">
    <text evidence="16">The sequence shown here is derived from an EMBL/GenBank/DDBJ whole genome shotgun (WGS) entry which is preliminary data.</text>
</comment>
<dbReference type="InterPro" id="IPR001199">
    <property type="entry name" value="Cyt_B5-like_heme/steroid-bd"/>
</dbReference>
<keyword evidence="6 13" id="KW-0276">Fatty acid metabolism</keyword>
<evidence type="ECO:0000256" key="6">
    <source>
        <dbReference type="ARBA" id="ARBA00022832"/>
    </source>
</evidence>
<evidence type="ECO:0000256" key="7">
    <source>
        <dbReference type="ARBA" id="ARBA00022989"/>
    </source>
</evidence>
<feature type="domain" description="Cytochrome b5 heme-binding" evidence="15">
    <location>
        <begin position="329"/>
        <end position="394"/>
    </location>
</feature>
<protein>
    <recommendedName>
        <fullName evidence="13">Acyl-CoA desaturase</fullName>
        <ecNumber evidence="13">1.14.19.1</ecNumber>
    </recommendedName>
</protein>
<keyword evidence="12 13" id="KW-0275">Fatty acid biosynthesis</keyword>
<feature type="transmembrane region" description="Helical" evidence="14">
    <location>
        <begin position="51"/>
        <end position="72"/>
    </location>
</feature>
<keyword evidence="5 13" id="KW-0479">Metal-binding</keyword>
<dbReference type="EC" id="1.14.19.1" evidence="13"/>
<dbReference type="CDD" id="cd03505">
    <property type="entry name" value="Delta9-FADS-like"/>
    <property type="match status" value="1"/>
</dbReference>